<evidence type="ECO:0008006" key="3">
    <source>
        <dbReference type="Google" id="ProtNLM"/>
    </source>
</evidence>
<accession>A0A6J5FY08</accession>
<evidence type="ECO:0000313" key="2">
    <source>
        <dbReference type="Proteomes" id="UP000494119"/>
    </source>
</evidence>
<gene>
    <name evidence="1" type="ORF">LMG28688_02812</name>
</gene>
<proteinExistence type="predicted"/>
<keyword evidence="2" id="KW-1185">Reference proteome</keyword>
<protein>
    <recommendedName>
        <fullName evidence="3">Phasin domain-containing protein</fullName>
    </recommendedName>
</protein>
<dbReference type="AlphaFoldDB" id="A0A6J5FY08"/>
<sequence length="165" mass="17889">MSDIPRSMPLQPVSPSSMGTRMAQIGFDQLAAALALQAKCIERDRAAAQRVGDAIMHARAGYAGAIAQAWQPMMREYLAASVALWEQGLVSAARNQAAYGALLRDAVFNAENAWWQAKPAQVTRQAGTVPQAGNWMTWPRPFMGMRLNGEATPERARHHATSADA</sequence>
<reference evidence="1 2" key="1">
    <citation type="submission" date="2020-04" db="EMBL/GenBank/DDBJ databases">
        <authorList>
            <person name="De Canck E."/>
        </authorList>
    </citation>
    <scope>NUCLEOTIDE SEQUENCE [LARGE SCALE GENOMIC DNA]</scope>
    <source>
        <strain evidence="1 2">LMG 28688</strain>
    </source>
</reference>
<organism evidence="1 2">
    <name type="scientific">Paraburkholderia caffeinitolerans</name>
    <dbReference type="NCBI Taxonomy" id="1723730"/>
    <lineage>
        <taxon>Bacteria</taxon>
        <taxon>Pseudomonadati</taxon>
        <taxon>Pseudomonadota</taxon>
        <taxon>Betaproteobacteria</taxon>
        <taxon>Burkholderiales</taxon>
        <taxon>Burkholderiaceae</taxon>
        <taxon>Paraburkholderia</taxon>
    </lineage>
</organism>
<dbReference type="RefSeq" id="WP_175195306.1">
    <property type="nucleotide sequence ID" value="NZ_CADIKL010000011.1"/>
</dbReference>
<evidence type="ECO:0000313" key="1">
    <source>
        <dbReference type="EMBL" id="CAB3789054.1"/>
    </source>
</evidence>
<dbReference type="EMBL" id="CADIKL010000011">
    <property type="protein sequence ID" value="CAB3789054.1"/>
    <property type="molecule type" value="Genomic_DNA"/>
</dbReference>
<dbReference type="Proteomes" id="UP000494119">
    <property type="component" value="Unassembled WGS sequence"/>
</dbReference>
<name>A0A6J5FY08_9BURK</name>